<reference evidence="1 2" key="1">
    <citation type="journal article" date="2023" name="Nucleic Acids Res.">
        <title>The hologenome of Daphnia magna reveals possible DNA methylation and microbiome-mediated evolution of the host genome.</title>
        <authorList>
            <person name="Chaturvedi A."/>
            <person name="Li X."/>
            <person name="Dhandapani V."/>
            <person name="Marshall H."/>
            <person name="Kissane S."/>
            <person name="Cuenca-Cambronero M."/>
            <person name="Asole G."/>
            <person name="Calvet F."/>
            <person name="Ruiz-Romero M."/>
            <person name="Marangio P."/>
            <person name="Guigo R."/>
            <person name="Rago D."/>
            <person name="Mirbahai L."/>
            <person name="Eastwood N."/>
            <person name="Colbourne J.K."/>
            <person name="Zhou J."/>
            <person name="Mallon E."/>
            <person name="Orsini L."/>
        </authorList>
    </citation>
    <scope>NUCLEOTIDE SEQUENCE [LARGE SCALE GENOMIC DNA]</scope>
    <source>
        <strain evidence="1">LRV0_1</strain>
    </source>
</reference>
<evidence type="ECO:0000313" key="1">
    <source>
        <dbReference type="EMBL" id="KAK4020694.1"/>
    </source>
</evidence>
<comment type="caution">
    <text evidence="1">The sequence shown here is derived from an EMBL/GenBank/DDBJ whole genome shotgun (WGS) entry which is preliminary data.</text>
</comment>
<dbReference type="Proteomes" id="UP001234178">
    <property type="component" value="Unassembled WGS sequence"/>
</dbReference>
<accession>A0ABR0A6S2</accession>
<organism evidence="1 2">
    <name type="scientific">Daphnia magna</name>
    <dbReference type="NCBI Taxonomy" id="35525"/>
    <lineage>
        <taxon>Eukaryota</taxon>
        <taxon>Metazoa</taxon>
        <taxon>Ecdysozoa</taxon>
        <taxon>Arthropoda</taxon>
        <taxon>Crustacea</taxon>
        <taxon>Branchiopoda</taxon>
        <taxon>Diplostraca</taxon>
        <taxon>Cladocera</taxon>
        <taxon>Anomopoda</taxon>
        <taxon>Daphniidae</taxon>
        <taxon>Daphnia</taxon>
    </lineage>
</organism>
<keyword evidence="2" id="KW-1185">Reference proteome</keyword>
<protein>
    <submittedName>
        <fullName evidence="1">Uncharacterized protein</fullName>
    </submittedName>
</protein>
<proteinExistence type="predicted"/>
<evidence type="ECO:0000313" key="2">
    <source>
        <dbReference type="Proteomes" id="UP001234178"/>
    </source>
</evidence>
<dbReference type="EMBL" id="JAOYFB010000036">
    <property type="protein sequence ID" value="KAK4020694.1"/>
    <property type="molecule type" value="Genomic_DNA"/>
</dbReference>
<gene>
    <name evidence="1" type="ORF">OUZ56_002649</name>
</gene>
<name>A0ABR0A6S2_9CRUS</name>
<sequence>MKREGGRERENGYYFPGTFIFLSPYSCVVPGTDQMAKFLGTFDCVWKEILSAICHGLAQKFFNQSTSPYGK</sequence>